<sequence length="59" mass="6200">MINWGIFISAVVFATTLLHAMLIVGALASGRAERASISGYIVLGFPLSFASLVTLLSMT</sequence>
<protein>
    <submittedName>
        <fullName evidence="2">Uncharacterized protein</fullName>
    </submittedName>
</protein>
<keyword evidence="1" id="KW-0472">Membrane</keyword>
<name>A0A2T3LEF7_9GAMM</name>
<dbReference type="AlphaFoldDB" id="A0A2T3LEF7"/>
<keyword evidence="1" id="KW-0812">Transmembrane</keyword>
<dbReference type="EMBL" id="PYOC01000001">
    <property type="protein sequence ID" value="PSV49746.1"/>
    <property type="molecule type" value="Genomic_DNA"/>
</dbReference>
<evidence type="ECO:0000256" key="1">
    <source>
        <dbReference type="SAM" id="Phobius"/>
    </source>
</evidence>
<proteinExistence type="predicted"/>
<gene>
    <name evidence="2" type="ORF">C9J47_04075</name>
</gene>
<feature type="transmembrane region" description="Helical" evidence="1">
    <location>
        <begin position="40"/>
        <end position="58"/>
    </location>
</feature>
<accession>A0A2T3LEF7</accession>
<keyword evidence="1" id="KW-1133">Transmembrane helix</keyword>
<comment type="caution">
    <text evidence="2">The sequence shown here is derived from an EMBL/GenBank/DDBJ whole genome shotgun (WGS) entry which is preliminary data.</text>
</comment>
<keyword evidence="3" id="KW-1185">Reference proteome</keyword>
<evidence type="ECO:0000313" key="3">
    <source>
        <dbReference type="Proteomes" id="UP000241803"/>
    </source>
</evidence>
<organism evidence="2 3">
    <name type="scientific">Photobacterium indicum</name>
    <dbReference type="NCBI Taxonomy" id="81447"/>
    <lineage>
        <taxon>Bacteria</taxon>
        <taxon>Pseudomonadati</taxon>
        <taxon>Pseudomonadota</taxon>
        <taxon>Gammaproteobacteria</taxon>
        <taxon>Vibrionales</taxon>
        <taxon>Vibrionaceae</taxon>
        <taxon>Photobacterium</taxon>
    </lineage>
</organism>
<reference evidence="2 3" key="1">
    <citation type="submission" date="2018-03" db="EMBL/GenBank/DDBJ databases">
        <title>Whole genome sequencing of Histamine producing bacteria.</title>
        <authorList>
            <person name="Butler K."/>
        </authorList>
    </citation>
    <scope>NUCLEOTIDE SEQUENCE [LARGE SCALE GENOMIC DNA]</scope>
    <source>
        <strain evidence="2 3">ATCC 19614</strain>
    </source>
</reference>
<dbReference type="Proteomes" id="UP000241803">
    <property type="component" value="Unassembled WGS sequence"/>
</dbReference>
<evidence type="ECO:0000313" key="2">
    <source>
        <dbReference type="EMBL" id="PSV49746.1"/>
    </source>
</evidence>
<feature type="transmembrane region" description="Helical" evidence="1">
    <location>
        <begin position="6"/>
        <end position="28"/>
    </location>
</feature>